<keyword evidence="4" id="KW-1133">Transmembrane helix</keyword>
<dbReference type="Pfam" id="PF00566">
    <property type="entry name" value="RabGAP-TBC"/>
    <property type="match status" value="1"/>
</dbReference>
<keyword evidence="2" id="KW-0175">Coiled coil</keyword>
<reference evidence="6 7" key="2">
    <citation type="submission" date="2016-08" db="EMBL/GenBank/DDBJ databases">
        <title>Pervasive Adenine N6-methylation of Active Genes in Fungi.</title>
        <authorList>
            <consortium name="DOE Joint Genome Institute"/>
            <person name="Mondo S.J."/>
            <person name="Dannebaum R.O."/>
            <person name="Kuo R.C."/>
            <person name="Labutti K."/>
            <person name="Haridas S."/>
            <person name="Kuo A."/>
            <person name="Salamov A."/>
            <person name="Ahrendt S.R."/>
            <person name="Lipzen A."/>
            <person name="Sullivan W."/>
            <person name="Andreopoulos W.B."/>
            <person name="Clum A."/>
            <person name="Lindquist E."/>
            <person name="Daum C."/>
            <person name="Ramamoorthy G.K."/>
            <person name="Gryganskyi A."/>
            <person name="Culley D."/>
            <person name="Magnuson J.K."/>
            <person name="James T.Y."/>
            <person name="O'Malley M.A."/>
            <person name="Stajich J.E."/>
            <person name="Spatafora J.W."/>
            <person name="Visel A."/>
            <person name="Grigoriev I.V."/>
        </authorList>
    </citation>
    <scope>NUCLEOTIDE SEQUENCE [LARGE SCALE GENOMIC DNA]</scope>
    <source>
        <strain evidence="7">finn</strain>
    </source>
</reference>
<keyword evidence="7" id="KW-1185">Reference proteome</keyword>
<dbReference type="InterPro" id="IPR000195">
    <property type="entry name" value="Rab-GAP-TBC_dom"/>
</dbReference>
<dbReference type="PANTHER" id="PTHR47219:SF9">
    <property type="entry name" value="GTPASE ACTIVATING PROTEIN AND CENTROSOME-ASSOCIATED, ISOFORM B"/>
    <property type="match status" value="1"/>
</dbReference>
<feature type="domain" description="Rab-GAP TBC" evidence="5">
    <location>
        <begin position="58"/>
        <end position="242"/>
    </location>
</feature>
<dbReference type="SMART" id="SM00164">
    <property type="entry name" value="TBC"/>
    <property type="match status" value="1"/>
</dbReference>
<organism evidence="6 7">
    <name type="scientific">Piromyces finnis</name>
    <dbReference type="NCBI Taxonomy" id="1754191"/>
    <lineage>
        <taxon>Eukaryota</taxon>
        <taxon>Fungi</taxon>
        <taxon>Fungi incertae sedis</taxon>
        <taxon>Chytridiomycota</taxon>
        <taxon>Chytridiomycota incertae sedis</taxon>
        <taxon>Neocallimastigomycetes</taxon>
        <taxon>Neocallimastigales</taxon>
        <taxon>Neocallimastigaceae</taxon>
        <taxon>Piromyces</taxon>
    </lineage>
</organism>
<evidence type="ECO:0000256" key="2">
    <source>
        <dbReference type="SAM" id="Coils"/>
    </source>
</evidence>
<evidence type="ECO:0000256" key="4">
    <source>
        <dbReference type="SAM" id="Phobius"/>
    </source>
</evidence>
<proteinExistence type="predicted"/>
<protein>
    <submittedName>
        <fullName evidence="6">RabGAP/TBC</fullName>
    </submittedName>
</protein>
<dbReference type="PROSITE" id="PS50086">
    <property type="entry name" value="TBC_RABGAP"/>
    <property type="match status" value="1"/>
</dbReference>
<dbReference type="AlphaFoldDB" id="A0A1Y1V413"/>
<dbReference type="SUPFAM" id="SSF47923">
    <property type="entry name" value="Ypt/Rab-GAP domain of gyp1p"/>
    <property type="match status" value="2"/>
</dbReference>
<feature type="coiled-coil region" evidence="2">
    <location>
        <begin position="319"/>
        <end position="421"/>
    </location>
</feature>
<dbReference type="InterPro" id="IPR035969">
    <property type="entry name" value="Rab-GAP_TBC_sf"/>
</dbReference>
<evidence type="ECO:0000313" key="7">
    <source>
        <dbReference type="Proteomes" id="UP000193719"/>
    </source>
</evidence>
<evidence type="ECO:0000259" key="5">
    <source>
        <dbReference type="PROSITE" id="PS50086"/>
    </source>
</evidence>
<dbReference type="Gene3D" id="1.10.472.80">
    <property type="entry name" value="Ypt/Rab-GAP domain of gyp1p, domain 3"/>
    <property type="match status" value="1"/>
</dbReference>
<dbReference type="InterPro" id="IPR050302">
    <property type="entry name" value="Rab_GAP_TBC_domain"/>
</dbReference>
<dbReference type="GO" id="GO:0005096">
    <property type="term" value="F:GTPase activator activity"/>
    <property type="evidence" value="ECO:0007669"/>
    <property type="project" value="UniProtKB-KW"/>
</dbReference>
<dbReference type="GO" id="GO:0031267">
    <property type="term" value="F:small GTPase binding"/>
    <property type="evidence" value="ECO:0007669"/>
    <property type="project" value="TreeGrafter"/>
</dbReference>
<evidence type="ECO:0000313" key="6">
    <source>
        <dbReference type="EMBL" id="ORX45991.1"/>
    </source>
</evidence>
<keyword evidence="1" id="KW-0343">GTPase activation</keyword>
<keyword evidence="4" id="KW-0472">Membrane</keyword>
<dbReference type="Gene3D" id="1.10.8.270">
    <property type="entry name" value="putative rabgap domain of human tbc1 domain family member 14 like domains"/>
    <property type="match status" value="1"/>
</dbReference>
<gene>
    <name evidence="6" type="ORF">BCR36DRAFT_298559</name>
</gene>
<dbReference type="Proteomes" id="UP000193719">
    <property type="component" value="Unassembled WGS sequence"/>
</dbReference>
<dbReference type="FunFam" id="1.10.8.270:FF:000001">
    <property type="entry name" value="TBC1 domain family member 1"/>
    <property type="match status" value="1"/>
</dbReference>
<comment type="caution">
    <text evidence="6">The sequence shown here is derived from an EMBL/GenBank/DDBJ whole genome shotgun (WGS) entry which is preliminary data.</text>
</comment>
<feature type="transmembrane region" description="Helical" evidence="4">
    <location>
        <begin position="181"/>
        <end position="203"/>
    </location>
</feature>
<feature type="region of interest" description="Disordered" evidence="3">
    <location>
        <begin position="456"/>
        <end position="490"/>
    </location>
</feature>
<dbReference type="PANTHER" id="PTHR47219">
    <property type="entry name" value="RAB GTPASE-ACTIVATING PROTEIN 1-LIKE"/>
    <property type="match status" value="1"/>
</dbReference>
<dbReference type="EMBL" id="MCFH01000037">
    <property type="protein sequence ID" value="ORX45991.1"/>
    <property type="molecule type" value="Genomic_DNA"/>
</dbReference>
<reference evidence="6 7" key="1">
    <citation type="submission" date="2016-08" db="EMBL/GenBank/DDBJ databases">
        <title>Genomes of anaerobic fungi encode conserved fungal cellulosomes for biomass hydrolysis.</title>
        <authorList>
            <consortium name="DOE Joint Genome Institute"/>
            <person name="Haitjema C.H."/>
            <person name="Gilmore S.P."/>
            <person name="Henske J.K."/>
            <person name="Solomon K.V."/>
            <person name="De Groot R."/>
            <person name="Kuo A."/>
            <person name="Mondo S.J."/>
            <person name="Salamov A.A."/>
            <person name="Labutti K."/>
            <person name="Zhao Z."/>
            <person name="Chiniquy J."/>
            <person name="Barry K."/>
            <person name="Brewer H.M."/>
            <person name="Purvine S.O."/>
            <person name="Wright A.T."/>
            <person name="Boxma B."/>
            <person name="Van Alen T."/>
            <person name="Hackstein J.H."/>
            <person name="Baker S.E."/>
            <person name="Grigoriev I.V."/>
            <person name="O'Malley M.A."/>
        </authorList>
    </citation>
    <scope>NUCLEOTIDE SEQUENCE [LARGE SCALE GENOMIC DNA]</scope>
    <source>
        <strain evidence="7">finn</strain>
    </source>
</reference>
<sequence>MSYVGSFLKKKNSYFDTDEEFWDAFLKEYKKDSELDVNSQITDGSNKFGDLLERVQRGVPAEHRGEIWLSISDSFDAHLDVLYWQLLHEHCPYERAINQDLGRTFPEIPMFKTDEVRKQLYNIMKAYSIYDSEVGYCQGLSFIAGLFIMQGIKEELVFTIFVRLMESYNLRTLFTPKMPGLMLLIYQFNAIFQTYIPALYFHFYRYNLSPMMYASQWFLTLFSYSFNVDLVFRIVDMILVEGPISVLLRFALVILKRHEDDLLGIEKFDSLMDFLKSEKFTQVNDVEQMIKEVTELKKVVSDNRLDQLKHEHLEDIKKREPAQREMEQLRETLKLLRKENKEQANKINEDKKIQQALTDEIILLKQLVKELQEDNEAVKMQVKDLRTILSQEEKIKGDDRLLSLQEELQFLKDKLRATQVELCQSRMQYNELETAYQLEQERWKKSKRRLSRKIQLNEDKSKRTSLMIDPPSTPATPTSMKPIELPSIRE</sequence>
<dbReference type="OrthoDB" id="295078at2759"/>
<dbReference type="STRING" id="1754191.A0A1Y1V413"/>
<accession>A0A1Y1V413</accession>
<keyword evidence="4" id="KW-0812">Transmembrane</keyword>
<name>A0A1Y1V413_9FUNG</name>
<evidence type="ECO:0000256" key="3">
    <source>
        <dbReference type="SAM" id="MobiDB-lite"/>
    </source>
</evidence>
<evidence type="ECO:0000256" key="1">
    <source>
        <dbReference type="ARBA" id="ARBA00022468"/>
    </source>
</evidence>